<evidence type="ECO:0000313" key="2">
    <source>
        <dbReference type="Proteomes" id="UP000790377"/>
    </source>
</evidence>
<proteinExistence type="predicted"/>
<protein>
    <submittedName>
        <fullName evidence="1">Uncharacterized protein</fullName>
    </submittedName>
</protein>
<comment type="caution">
    <text evidence="1">The sequence shown here is derived from an EMBL/GenBank/DDBJ whole genome shotgun (WGS) entry which is preliminary data.</text>
</comment>
<sequence length="152" mass="17083">MNNFQTVEEFMPHLLDFPASRLQSIARDLADARAKVSLLETEYSKELLGIYATLIQTNGTRDGSSHSHTQSDRDGVPGSGGTSIVYSQELADYIFNHYTNKYNKDPPWDKMTESEINTFKEEFQASRSGEGRGNRYDGDEIAQSTQSIGNLY</sequence>
<reference evidence="1" key="1">
    <citation type="journal article" date="2021" name="New Phytol.">
        <title>Evolutionary innovations through gain and loss of genes in the ectomycorrhizal Boletales.</title>
        <authorList>
            <person name="Wu G."/>
            <person name="Miyauchi S."/>
            <person name="Morin E."/>
            <person name="Kuo A."/>
            <person name="Drula E."/>
            <person name="Varga T."/>
            <person name="Kohler A."/>
            <person name="Feng B."/>
            <person name="Cao Y."/>
            <person name="Lipzen A."/>
            <person name="Daum C."/>
            <person name="Hundley H."/>
            <person name="Pangilinan J."/>
            <person name="Johnson J."/>
            <person name="Barry K."/>
            <person name="LaButti K."/>
            <person name="Ng V."/>
            <person name="Ahrendt S."/>
            <person name="Min B."/>
            <person name="Choi I.G."/>
            <person name="Park H."/>
            <person name="Plett J.M."/>
            <person name="Magnuson J."/>
            <person name="Spatafora J.W."/>
            <person name="Nagy L.G."/>
            <person name="Henrissat B."/>
            <person name="Grigoriev I.V."/>
            <person name="Yang Z.L."/>
            <person name="Xu J."/>
            <person name="Martin F.M."/>
        </authorList>
    </citation>
    <scope>NUCLEOTIDE SEQUENCE</scope>
    <source>
        <strain evidence="1">ATCC 28755</strain>
    </source>
</reference>
<organism evidence="1 2">
    <name type="scientific">Hygrophoropsis aurantiaca</name>
    <dbReference type="NCBI Taxonomy" id="72124"/>
    <lineage>
        <taxon>Eukaryota</taxon>
        <taxon>Fungi</taxon>
        <taxon>Dikarya</taxon>
        <taxon>Basidiomycota</taxon>
        <taxon>Agaricomycotina</taxon>
        <taxon>Agaricomycetes</taxon>
        <taxon>Agaricomycetidae</taxon>
        <taxon>Boletales</taxon>
        <taxon>Coniophorineae</taxon>
        <taxon>Hygrophoropsidaceae</taxon>
        <taxon>Hygrophoropsis</taxon>
    </lineage>
</organism>
<keyword evidence="2" id="KW-1185">Reference proteome</keyword>
<dbReference type="EMBL" id="MU268431">
    <property type="protein sequence ID" value="KAH7904564.1"/>
    <property type="molecule type" value="Genomic_DNA"/>
</dbReference>
<gene>
    <name evidence="1" type="ORF">BJ138DRAFT_1106712</name>
</gene>
<evidence type="ECO:0000313" key="1">
    <source>
        <dbReference type="EMBL" id="KAH7904564.1"/>
    </source>
</evidence>
<name>A0ACB7ZV50_9AGAM</name>
<accession>A0ACB7ZV50</accession>
<dbReference type="Proteomes" id="UP000790377">
    <property type="component" value="Unassembled WGS sequence"/>
</dbReference>